<accession>A0A6N9H5C4</accession>
<dbReference type="Pfam" id="PF07388">
    <property type="entry name" value="A-2_8-polyST"/>
    <property type="match status" value="1"/>
</dbReference>
<dbReference type="RefSeq" id="WP_160952481.1">
    <property type="nucleotide sequence ID" value="NZ_WWEQ01000009.1"/>
</dbReference>
<dbReference type="InterPro" id="IPR010866">
    <property type="entry name" value="A-2_8-polyST"/>
</dbReference>
<evidence type="ECO:0000313" key="1">
    <source>
        <dbReference type="EMBL" id="MYM19041.1"/>
    </source>
</evidence>
<protein>
    <submittedName>
        <fullName evidence="1">Uncharacterized protein</fullName>
    </submittedName>
</protein>
<evidence type="ECO:0000313" key="2">
    <source>
        <dbReference type="Proteomes" id="UP000469215"/>
    </source>
</evidence>
<comment type="caution">
    <text evidence="1">The sequence shown here is derived from an EMBL/GenBank/DDBJ whole genome shotgun (WGS) entry which is preliminary data.</text>
</comment>
<reference evidence="1 2" key="1">
    <citation type="submission" date="2020-01" db="EMBL/GenBank/DDBJ databases">
        <authorList>
            <person name="Deng T."/>
        </authorList>
    </citation>
    <scope>NUCLEOTIDE SEQUENCE [LARGE SCALE GENOMIC DNA]</scope>
    <source>
        <strain evidence="1 2">5221</strain>
    </source>
</reference>
<dbReference type="Proteomes" id="UP000469215">
    <property type="component" value="Unassembled WGS sequence"/>
</dbReference>
<gene>
    <name evidence="1" type="ORF">GSY69_03385</name>
</gene>
<keyword evidence="2" id="KW-1185">Reference proteome</keyword>
<name>A0A6N9H5C4_9MICO</name>
<sequence length="454" mass="49066">MKQIFLASTYFEVVGLAAGIDAGAYDTAVLPALAGGGADVGRPAIEERILVVSDHTLAPELAVPLDERPGMAPLLRRFDRFVRLNELLAPLQPSEWRPREEDLPLLERSVRAQWGLGSGSVELVLESPQVNPAIALARIFRRAPLRVHADGLMSYGPTRSTIPLGMGQRLTSLHYLPLAPGLRPRLLTEFAIAPVALDAGAFRAVVAEIAAAAEDDVRAALPGFAGDRPSALIVGQYLAALRLMTQEEEEDLHVSMLEAAQRRGIDTVVFKPHPAAPPTTTARLEQRAAQLDVELHVLTSPVIAEAVMALLRPTVVIGGFSTALASASALFDTAVEAVGTETILARLKPYQNSNRIPATIVDASFAAENPPALQKLIDAVAYCMQPQLAGSLRPAAERLLPELSAQQRRRWFRARRTQALQLPTAAPKRRIGRSTVRAWGRLALEATRLHLPRA</sequence>
<proteinExistence type="predicted"/>
<dbReference type="EMBL" id="WWEQ01000009">
    <property type="protein sequence ID" value="MYM19041.1"/>
    <property type="molecule type" value="Genomic_DNA"/>
</dbReference>
<organism evidence="1 2">
    <name type="scientific">Brevibacterium rongguiense</name>
    <dbReference type="NCBI Taxonomy" id="2695267"/>
    <lineage>
        <taxon>Bacteria</taxon>
        <taxon>Bacillati</taxon>
        <taxon>Actinomycetota</taxon>
        <taxon>Actinomycetes</taxon>
        <taxon>Micrococcales</taxon>
        <taxon>Brevibacteriaceae</taxon>
        <taxon>Brevibacterium</taxon>
    </lineage>
</organism>
<dbReference type="AlphaFoldDB" id="A0A6N9H5C4"/>